<evidence type="ECO:0000313" key="2">
    <source>
        <dbReference type="EMBL" id="AXX84723.1"/>
    </source>
</evidence>
<accession>A0AAD0SM88</accession>
<dbReference type="Proteomes" id="UP000262029">
    <property type="component" value="Chromosome"/>
</dbReference>
<proteinExistence type="predicted"/>
<dbReference type="AlphaFoldDB" id="A0AAD0SM88"/>
<organism evidence="2 4">
    <name type="scientific">Aliarcobacter skirrowii CCUG 10374</name>
    <dbReference type="NCBI Taxonomy" id="1032239"/>
    <lineage>
        <taxon>Bacteria</taxon>
        <taxon>Pseudomonadati</taxon>
        <taxon>Campylobacterota</taxon>
        <taxon>Epsilonproteobacteria</taxon>
        <taxon>Campylobacterales</taxon>
        <taxon>Arcobacteraceae</taxon>
        <taxon>Aliarcobacter</taxon>
    </lineage>
</organism>
<dbReference type="GeneID" id="61750659"/>
<evidence type="ECO:0000313" key="3">
    <source>
        <dbReference type="EMBL" id="RXI25451.1"/>
    </source>
</evidence>
<reference evidence="3 5" key="1">
    <citation type="submission" date="2017-09" db="EMBL/GenBank/DDBJ databases">
        <title>Genomics of the genus Arcobacter.</title>
        <authorList>
            <person name="Perez-Cataluna A."/>
            <person name="Figueras M.J."/>
            <person name="Salas-Masso N."/>
        </authorList>
    </citation>
    <scope>NUCLEOTIDE SEQUENCE [LARGE SCALE GENOMIC DNA]</scope>
    <source>
        <strain evidence="3 5">LMG 6621</strain>
    </source>
</reference>
<evidence type="ECO:0000313" key="5">
    <source>
        <dbReference type="Proteomes" id="UP000290580"/>
    </source>
</evidence>
<dbReference type="RefSeq" id="WP_066350272.1">
    <property type="nucleotide sequence ID" value="NZ_CP032099.1"/>
</dbReference>
<gene>
    <name evidence="2" type="ORF">ASKIR_0906</name>
    <name evidence="3" type="ORF">CP959_08475</name>
</gene>
<feature type="transmembrane region" description="Helical" evidence="1">
    <location>
        <begin position="12"/>
        <end position="33"/>
    </location>
</feature>
<dbReference type="EMBL" id="NXIC01000005">
    <property type="protein sequence ID" value="RXI25451.1"/>
    <property type="molecule type" value="Genomic_DNA"/>
</dbReference>
<dbReference type="Proteomes" id="UP000290580">
    <property type="component" value="Unassembled WGS sequence"/>
</dbReference>
<keyword evidence="1" id="KW-0472">Membrane</keyword>
<sequence length="163" mass="19395">MISLSKKRIIKISKLSIILFLVYILFFFLISGFEYYKMYNEKVSLTKELDEKREVTNRIKDNIQNIKDKTNLVKSSYASKEEIDNKLKSIFNNFSLVDYNLSLIDTKQMCIDRYILIVDLESTTELGKIAGKKILEYLGEVKQRDEFENIYFVDYIQKPRENR</sequence>
<name>A0AAD0SM88_9BACT</name>
<reference evidence="2 4" key="2">
    <citation type="submission" date="2018-08" db="EMBL/GenBank/DDBJ databases">
        <title>Complete genome of the Arcobacter skirrowii type strain LMG 6621.</title>
        <authorList>
            <person name="Miller W.G."/>
            <person name="Yee E."/>
            <person name="Bono J.L."/>
        </authorList>
    </citation>
    <scope>NUCLEOTIDE SEQUENCE [LARGE SCALE GENOMIC DNA]</scope>
    <source>
        <strain evidence="2 4">CCUG 10374</strain>
    </source>
</reference>
<keyword evidence="1" id="KW-0812">Transmembrane</keyword>
<evidence type="ECO:0000256" key="1">
    <source>
        <dbReference type="SAM" id="Phobius"/>
    </source>
</evidence>
<keyword evidence="5" id="KW-1185">Reference proteome</keyword>
<keyword evidence="1" id="KW-1133">Transmembrane helix</keyword>
<dbReference type="EMBL" id="CP032099">
    <property type="protein sequence ID" value="AXX84723.1"/>
    <property type="molecule type" value="Genomic_DNA"/>
</dbReference>
<protein>
    <submittedName>
        <fullName evidence="2">Uncharacterized protein</fullName>
    </submittedName>
</protein>
<evidence type="ECO:0000313" key="4">
    <source>
        <dbReference type="Proteomes" id="UP000262029"/>
    </source>
</evidence>